<gene>
    <name evidence="1" type="ORF">QFC20_002147</name>
</gene>
<reference evidence="1" key="1">
    <citation type="submission" date="2023-04" db="EMBL/GenBank/DDBJ databases">
        <title>Draft Genome sequencing of Naganishia species isolated from polar environments using Oxford Nanopore Technology.</title>
        <authorList>
            <person name="Leo P."/>
            <person name="Venkateswaran K."/>
        </authorList>
    </citation>
    <scope>NUCLEOTIDE SEQUENCE</scope>
    <source>
        <strain evidence="1">MNA-CCFEE 5262</strain>
    </source>
</reference>
<evidence type="ECO:0000313" key="1">
    <source>
        <dbReference type="EMBL" id="KAJ9112819.1"/>
    </source>
</evidence>
<keyword evidence="2" id="KW-1185">Reference proteome</keyword>
<dbReference type="Proteomes" id="UP001230649">
    <property type="component" value="Unassembled WGS sequence"/>
</dbReference>
<protein>
    <submittedName>
        <fullName evidence="1">Uncharacterized protein</fullName>
    </submittedName>
</protein>
<evidence type="ECO:0000313" key="2">
    <source>
        <dbReference type="Proteomes" id="UP001230649"/>
    </source>
</evidence>
<accession>A0ACC2WNP1</accession>
<organism evidence="1 2">
    <name type="scientific">Naganishia adeliensis</name>
    <dbReference type="NCBI Taxonomy" id="92952"/>
    <lineage>
        <taxon>Eukaryota</taxon>
        <taxon>Fungi</taxon>
        <taxon>Dikarya</taxon>
        <taxon>Basidiomycota</taxon>
        <taxon>Agaricomycotina</taxon>
        <taxon>Tremellomycetes</taxon>
        <taxon>Filobasidiales</taxon>
        <taxon>Filobasidiaceae</taxon>
        <taxon>Naganishia</taxon>
    </lineage>
</organism>
<name>A0ACC2WNP1_9TREE</name>
<comment type="caution">
    <text evidence="1">The sequence shown here is derived from an EMBL/GenBank/DDBJ whole genome shotgun (WGS) entry which is preliminary data.</text>
</comment>
<sequence length="171" mass="18002">MFAARRPTTSLLTSLSRASKIATPRSFSTALLRPSISAAATTRSQLLASAATSNQRAYGLRFISETVVRNDGGLTVPPEDGIHPDQPVRMDLSVSFLLSVVGRLMEVLDMTGVGRRGVILGFCDGLPRSLGGQLKQYCDLEGSGSPENLLEGMGSGSGLTFGVVEDAPVDM</sequence>
<dbReference type="EMBL" id="JASBWS010000014">
    <property type="protein sequence ID" value="KAJ9112819.1"/>
    <property type="molecule type" value="Genomic_DNA"/>
</dbReference>
<proteinExistence type="predicted"/>